<evidence type="ECO:0000313" key="2">
    <source>
        <dbReference type="WBParaSite" id="Minc3s01878g26916"/>
    </source>
</evidence>
<dbReference type="WBParaSite" id="Minc3s01878g26916">
    <property type="protein sequence ID" value="Minc3s01878g26916"/>
    <property type="gene ID" value="Minc3s01878g26916"/>
</dbReference>
<dbReference type="AlphaFoldDB" id="A0A914MH51"/>
<keyword evidence="1" id="KW-1185">Reference proteome</keyword>
<name>A0A914MH51_MELIC</name>
<accession>A0A914MH51</accession>
<dbReference type="Proteomes" id="UP000887563">
    <property type="component" value="Unplaced"/>
</dbReference>
<dbReference type="PROSITE" id="PS51257">
    <property type="entry name" value="PROKAR_LIPOPROTEIN"/>
    <property type="match status" value="1"/>
</dbReference>
<proteinExistence type="predicted"/>
<evidence type="ECO:0000313" key="1">
    <source>
        <dbReference type="Proteomes" id="UP000887563"/>
    </source>
</evidence>
<protein>
    <submittedName>
        <fullName evidence="2">Candidate secreted effector</fullName>
    </submittedName>
</protein>
<reference evidence="2" key="1">
    <citation type="submission" date="2022-11" db="UniProtKB">
        <authorList>
            <consortium name="WormBaseParasite"/>
        </authorList>
    </citation>
    <scope>IDENTIFICATION</scope>
</reference>
<organism evidence="1 2">
    <name type="scientific">Meloidogyne incognita</name>
    <name type="common">Southern root-knot nematode worm</name>
    <name type="synonym">Oxyuris incognita</name>
    <dbReference type="NCBI Taxonomy" id="6306"/>
    <lineage>
        <taxon>Eukaryota</taxon>
        <taxon>Metazoa</taxon>
        <taxon>Ecdysozoa</taxon>
        <taxon>Nematoda</taxon>
        <taxon>Chromadorea</taxon>
        <taxon>Rhabditida</taxon>
        <taxon>Tylenchina</taxon>
        <taxon>Tylenchomorpha</taxon>
        <taxon>Tylenchoidea</taxon>
        <taxon>Meloidogynidae</taxon>
        <taxon>Meloidogyninae</taxon>
        <taxon>Meloidogyne</taxon>
        <taxon>Meloidogyne incognita group</taxon>
    </lineage>
</organism>
<sequence length="71" mass="8129">MRNLVLSISQNPFKFSFRSSLNSILNSLLSCWLLQTSSQINNRNVWRRHTKSHSETINSLLSSSNSVHSSH</sequence>